<comment type="caution">
    <text evidence="3">The sequence shown here is derived from an EMBL/GenBank/DDBJ whole genome shotgun (WGS) entry which is preliminary data.</text>
</comment>
<dbReference type="PANTHER" id="PTHR31639:SF285">
    <property type="entry name" value="OS01G0730200 PROTEIN"/>
    <property type="match status" value="1"/>
</dbReference>
<dbReference type="InterPro" id="IPR001810">
    <property type="entry name" value="F-box_dom"/>
</dbReference>
<dbReference type="EMBL" id="JAMFTS010000005">
    <property type="protein sequence ID" value="KAJ4748250.1"/>
    <property type="molecule type" value="Genomic_DNA"/>
</dbReference>
<sequence length="448" mass="51410">MYSFQALNFLKCTKEDVLDNDIIGKLPECINQDIFSADIMCNLPECIKHKILVYLPIKEAVRTSILSKDWRHTWTAIPDLVIDCNIDPTFNQNNGDKEESMIEKLVNQLFSCHEGNLHKFRVSGLKHRMFCTSSWMRILSQKHISELILEACPDHQYIYITVADIKLCLKLRVLVLSSCHFYLPTKFDGFKLLHTIEIRNCCLSDKGITDLVSFCPLLEKLSFELLSYDEQIIIIDSLSLRELTIYGKFAELSLLAPNLYMLKFVTTSRTVELRGNFIKLPVYINDILSDDASCYFLQKYPPTLNCPTTMVIIVAPPNLKHRTYNANELFGASMLQKLIVYLEPVDPSSVSNSYTIQDQIFPCLQEAIIIPLFSSKTVFEFAEFILTCAPQLKRLTIRGEMKDPDVAKWNEIHKLSMKVEILFSKSCFDNAEGKFEGCCCSMCDIMAW</sequence>
<feature type="domain" description="F-box/LRR-repeat protein 15/At3g58940/PEG3-like LRR" evidence="2">
    <location>
        <begin position="134"/>
        <end position="252"/>
    </location>
</feature>
<reference evidence="3" key="1">
    <citation type="submission" date="2022-08" db="EMBL/GenBank/DDBJ databases">
        <authorList>
            <person name="Marques A."/>
        </authorList>
    </citation>
    <scope>NUCLEOTIDE SEQUENCE</scope>
    <source>
        <strain evidence="3">RhyPub2mFocal</strain>
        <tissue evidence="3">Leaves</tissue>
    </source>
</reference>
<dbReference type="PANTHER" id="PTHR31639">
    <property type="entry name" value="F-BOX PROTEIN-LIKE"/>
    <property type="match status" value="1"/>
</dbReference>
<dbReference type="Pfam" id="PF24758">
    <property type="entry name" value="LRR_At5g56370"/>
    <property type="match status" value="1"/>
</dbReference>
<evidence type="ECO:0000313" key="4">
    <source>
        <dbReference type="Proteomes" id="UP001140206"/>
    </source>
</evidence>
<dbReference type="CDD" id="cd22160">
    <property type="entry name" value="F-box_AtFBL13-like"/>
    <property type="match status" value="1"/>
</dbReference>
<feature type="domain" description="F-box" evidence="1">
    <location>
        <begin position="41"/>
        <end position="75"/>
    </location>
</feature>
<dbReference type="AlphaFoldDB" id="A0AAV8BYG7"/>
<protein>
    <submittedName>
        <fullName evidence="3">F-box/FBD/LRR protein</fullName>
    </submittedName>
</protein>
<dbReference type="SUPFAM" id="SSF81383">
    <property type="entry name" value="F-box domain"/>
    <property type="match status" value="1"/>
</dbReference>
<accession>A0AAV8BYG7</accession>
<proteinExistence type="predicted"/>
<dbReference type="InterPro" id="IPR032675">
    <property type="entry name" value="LRR_dom_sf"/>
</dbReference>
<gene>
    <name evidence="3" type="ORF">LUZ62_082655</name>
</gene>
<dbReference type="InterPro" id="IPR036047">
    <property type="entry name" value="F-box-like_dom_sf"/>
</dbReference>
<evidence type="ECO:0000259" key="2">
    <source>
        <dbReference type="Pfam" id="PF24758"/>
    </source>
</evidence>
<evidence type="ECO:0000259" key="1">
    <source>
        <dbReference type="Pfam" id="PF00646"/>
    </source>
</evidence>
<evidence type="ECO:0000313" key="3">
    <source>
        <dbReference type="EMBL" id="KAJ4748250.1"/>
    </source>
</evidence>
<dbReference type="SUPFAM" id="SSF52047">
    <property type="entry name" value="RNI-like"/>
    <property type="match status" value="1"/>
</dbReference>
<dbReference type="Pfam" id="PF00646">
    <property type="entry name" value="F-box"/>
    <property type="match status" value="1"/>
</dbReference>
<name>A0AAV8BYG7_9POAL</name>
<dbReference type="InterPro" id="IPR055411">
    <property type="entry name" value="LRR_FXL15/At3g58940/PEG3-like"/>
</dbReference>
<dbReference type="Proteomes" id="UP001140206">
    <property type="component" value="Chromosome 5"/>
</dbReference>
<dbReference type="InterPro" id="IPR053781">
    <property type="entry name" value="F-box_AtFBL13-like"/>
</dbReference>
<dbReference type="Gene3D" id="3.80.10.10">
    <property type="entry name" value="Ribonuclease Inhibitor"/>
    <property type="match status" value="1"/>
</dbReference>
<organism evidence="3 4">
    <name type="scientific">Rhynchospora pubera</name>
    <dbReference type="NCBI Taxonomy" id="906938"/>
    <lineage>
        <taxon>Eukaryota</taxon>
        <taxon>Viridiplantae</taxon>
        <taxon>Streptophyta</taxon>
        <taxon>Embryophyta</taxon>
        <taxon>Tracheophyta</taxon>
        <taxon>Spermatophyta</taxon>
        <taxon>Magnoliopsida</taxon>
        <taxon>Liliopsida</taxon>
        <taxon>Poales</taxon>
        <taxon>Cyperaceae</taxon>
        <taxon>Cyperoideae</taxon>
        <taxon>Rhynchosporeae</taxon>
        <taxon>Rhynchospora</taxon>
    </lineage>
</organism>
<keyword evidence="4" id="KW-1185">Reference proteome</keyword>